<dbReference type="InterPro" id="IPR029000">
    <property type="entry name" value="Cyclophilin-like_dom_sf"/>
</dbReference>
<dbReference type="Gene3D" id="2.40.100.20">
    <property type="match status" value="1"/>
</dbReference>
<evidence type="ECO:0000259" key="1">
    <source>
        <dbReference type="Pfam" id="PF04126"/>
    </source>
</evidence>
<dbReference type="RefSeq" id="WP_092631267.1">
    <property type="nucleotide sequence ID" value="NZ_FNQT01000001.1"/>
</dbReference>
<dbReference type="OrthoDB" id="31132at2157"/>
<name>A0A1H3W705_9EURY</name>
<dbReference type="InterPro" id="IPR025658">
    <property type="entry name" value="Cyclophilin_TM1367"/>
</dbReference>
<feature type="domain" description="Cyclophilin TM1367-like" evidence="1">
    <location>
        <begin position="8"/>
        <end position="110"/>
    </location>
</feature>
<organism evidence="2 3">
    <name type="scientific">Haloplanus vescus</name>
    <dbReference type="NCBI Taxonomy" id="555874"/>
    <lineage>
        <taxon>Archaea</taxon>
        <taxon>Methanobacteriati</taxon>
        <taxon>Methanobacteriota</taxon>
        <taxon>Stenosarchaea group</taxon>
        <taxon>Halobacteria</taxon>
        <taxon>Halobacteriales</taxon>
        <taxon>Haloferacaceae</taxon>
        <taxon>Haloplanus</taxon>
    </lineage>
</organism>
<reference evidence="2 3" key="1">
    <citation type="submission" date="2016-10" db="EMBL/GenBank/DDBJ databases">
        <authorList>
            <person name="de Groot N.N."/>
        </authorList>
    </citation>
    <scope>NUCLEOTIDE SEQUENCE [LARGE SCALE GENOMIC DNA]</scope>
    <source>
        <strain evidence="2 3">CGMCC 1.8712</strain>
    </source>
</reference>
<keyword evidence="3" id="KW-1185">Reference proteome</keyword>
<dbReference type="EMBL" id="FNQT01000001">
    <property type="protein sequence ID" value="SDZ82885.1"/>
    <property type="molecule type" value="Genomic_DNA"/>
</dbReference>
<dbReference type="AlphaFoldDB" id="A0A1H3W705"/>
<accession>A0A1H3W705</accession>
<dbReference type="Pfam" id="PF04126">
    <property type="entry name" value="Cyclophil_like"/>
    <property type="match status" value="1"/>
</dbReference>
<protein>
    <recommendedName>
        <fullName evidence="1">Cyclophilin TM1367-like domain-containing protein</fullName>
    </recommendedName>
</protein>
<dbReference type="SUPFAM" id="SSF50891">
    <property type="entry name" value="Cyclophilin-like"/>
    <property type="match status" value="1"/>
</dbReference>
<dbReference type="Proteomes" id="UP000236755">
    <property type="component" value="Unassembled WGS sequence"/>
</dbReference>
<evidence type="ECO:0000313" key="2">
    <source>
        <dbReference type="EMBL" id="SDZ82885.1"/>
    </source>
</evidence>
<sequence>MSQADLVVTVDDMEMDTTWLDESPTTREAIADALPLSGTATRWGDELYFRTPVDVDAEPTARAEVEPGTLAYWPQGNALCLFWGPTPASSGTEPRAASPVNVVARVDDPSPLSRLADGAGTTMRVTDG</sequence>
<gene>
    <name evidence="2" type="ORF">SAMN04488065_0619</name>
</gene>
<proteinExistence type="predicted"/>
<evidence type="ECO:0000313" key="3">
    <source>
        <dbReference type="Proteomes" id="UP000236755"/>
    </source>
</evidence>